<dbReference type="Ensembl" id="ENSEBUT00000019456.1">
    <property type="protein sequence ID" value="ENSEBUP00000018880.1"/>
    <property type="gene ID" value="ENSEBUG00000011766.1"/>
</dbReference>
<dbReference type="SUPFAM" id="SSF54277">
    <property type="entry name" value="CAD &amp; PB1 domains"/>
    <property type="match status" value="1"/>
</dbReference>
<feature type="domain" description="Protein kinase" evidence="8">
    <location>
        <begin position="291"/>
        <end position="550"/>
    </location>
</feature>
<dbReference type="GO" id="GO:0005524">
    <property type="term" value="F:ATP binding"/>
    <property type="evidence" value="ECO:0007669"/>
    <property type="project" value="UniProtKB-UniRule"/>
</dbReference>
<dbReference type="PANTHER" id="PTHR11584">
    <property type="entry name" value="SERINE/THREONINE PROTEIN KINASE"/>
    <property type="match status" value="1"/>
</dbReference>
<keyword evidence="4" id="KW-0418">Kinase</keyword>
<proteinExistence type="predicted"/>
<dbReference type="SMART" id="SM00220">
    <property type="entry name" value="S_TKc"/>
    <property type="match status" value="1"/>
</dbReference>
<dbReference type="PROSITE" id="PS50011">
    <property type="entry name" value="PROTEIN_KINASE_DOM"/>
    <property type="match status" value="1"/>
</dbReference>
<evidence type="ECO:0000313" key="9">
    <source>
        <dbReference type="Ensembl" id="ENSEBUP00000018880.1"/>
    </source>
</evidence>
<feature type="binding site" evidence="6">
    <location>
        <position position="320"/>
    </location>
    <ligand>
        <name>ATP</name>
        <dbReference type="ChEBI" id="CHEBI:30616"/>
    </ligand>
</feature>
<feature type="region of interest" description="Disordered" evidence="7">
    <location>
        <begin position="155"/>
        <end position="187"/>
    </location>
</feature>
<evidence type="ECO:0000256" key="7">
    <source>
        <dbReference type="SAM" id="MobiDB-lite"/>
    </source>
</evidence>
<reference evidence="9" key="1">
    <citation type="submission" date="2025-08" db="UniProtKB">
        <authorList>
            <consortium name="Ensembl"/>
        </authorList>
    </citation>
    <scope>IDENTIFICATION</scope>
</reference>
<dbReference type="GO" id="GO:0035556">
    <property type="term" value="P:intracellular signal transduction"/>
    <property type="evidence" value="ECO:0007669"/>
    <property type="project" value="UniProtKB-ARBA"/>
</dbReference>
<dbReference type="PANTHER" id="PTHR11584:SF369">
    <property type="entry name" value="MITOGEN-ACTIVATED PROTEIN KINASE KINASE KINASE 19-RELATED"/>
    <property type="match status" value="1"/>
</dbReference>
<dbReference type="Gene3D" id="3.10.20.90">
    <property type="entry name" value="Phosphatidylinositol 3-kinase Catalytic Subunit, Chain A, domain 1"/>
    <property type="match status" value="1"/>
</dbReference>
<dbReference type="Gene3D" id="1.10.510.10">
    <property type="entry name" value="Transferase(Phosphotransferase) domain 1"/>
    <property type="match status" value="1"/>
</dbReference>
<accession>A0A8C4QQ92</accession>
<evidence type="ECO:0000256" key="5">
    <source>
        <dbReference type="ARBA" id="ARBA00022840"/>
    </source>
</evidence>
<protein>
    <submittedName>
        <fullName evidence="9">Mitogen-activated protein kinase kinase kinase 2</fullName>
    </submittedName>
</protein>
<dbReference type="SMART" id="SM00666">
    <property type="entry name" value="PB1"/>
    <property type="match status" value="1"/>
</dbReference>
<dbReference type="Pfam" id="PF00564">
    <property type="entry name" value="PB1"/>
    <property type="match status" value="1"/>
</dbReference>
<dbReference type="AlphaFoldDB" id="A0A8C4QQ92"/>
<dbReference type="Pfam" id="PF00069">
    <property type="entry name" value="Pkinase"/>
    <property type="match status" value="1"/>
</dbReference>
<dbReference type="SUPFAM" id="SSF56112">
    <property type="entry name" value="Protein kinase-like (PK-like)"/>
    <property type="match status" value="1"/>
</dbReference>
<keyword evidence="3 6" id="KW-0547">Nucleotide-binding</keyword>
<evidence type="ECO:0000313" key="10">
    <source>
        <dbReference type="Proteomes" id="UP000694388"/>
    </source>
</evidence>
<evidence type="ECO:0000256" key="4">
    <source>
        <dbReference type="ARBA" id="ARBA00022777"/>
    </source>
</evidence>
<dbReference type="GeneTree" id="ENSGT00940000156884"/>
<reference evidence="9" key="2">
    <citation type="submission" date="2025-09" db="UniProtKB">
        <authorList>
            <consortium name="Ensembl"/>
        </authorList>
    </citation>
    <scope>IDENTIFICATION</scope>
</reference>
<feature type="compositionally biased region" description="Polar residues" evidence="7">
    <location>
        <begin position="173"/>
        <end position="187"/>
    </location>
</feature>
<keyword evidence="1" id="KW-0723">Serine/threonine-protein kinase</keyword>
<dbReference type="InterPro" id="IPR017441">
    <property type="entry name" value="Protein_kinase_ATP_BS"/>
</dbReference>
<organism evidence="9 10">
    <name type="scientific">Eptatretus burgeri</name>
    <name type="common">Inshore hagfish</name>
    <dbReference type="NCBI Taxonomy" id="7764"/>
    <lineage>
        <taxon>Eukaryota</taxon>
        <taxon>Metazoa</taxon>
        <taxon>Chordata</taxon>
        <taxon>Craniata</taxon>
        <taxon>Vertebrata</taxon>
        <taxon>Cyclostomata</taxon>
        <taxon>Myxini</taxon>
        <taxon>Myxiniformes</taxon>
        <taxon>Myxinidae</taxon>
        <taxon>Eptatretinae</taxon>
        <taxon>Eptatretus</taxon>
    </lineage>
</organism>
<evidence type="ECO:0000256" key="3">
    <source>
        <dbReference type="ARBA" id="ARBA00022741"/>
    </source>
</evidence>
<dbReference type="CDD" id="cd06625">
    <property type="entry name" value="STKc_MEKK3_like"/>
    <property type="match status" value="1"/>
</dbReference>
<sequence>TDKQQALNSIMKDLMDLQRSNRSLLRHFTLAFLLSDIRILQFKRPVKFEDVLHKAEVAFGQPMEMFYSTNDLLVPVTSQEDMTNAVELMDRSSHVKSLRISLLPLRKMIRKRELFNFSNDSSPLRDGVKNDVKLEISKMYWAQFILLDQASCGRGTQNQAGRSSPPPGYIPDGQQQMAHHGSYTSVHSEGEFIPDDNCVSQVNFNLDNGPFIEQAGKGGTYPRHFTPSFHQHDCKEGRRTFPRARRAQWNSLLLPFPKPLCSDMLSFSVFLMFIKLMSSCYPLAPRAPTNWRLGKLLGQGAFGRVFLCYDADTGCELAVKQVQYDPDITETTKEVRALECEIQLLKNLHHERIVQYYGCLRDHLERTLSIFMEYMPGGSIKDQLKSYGALTENVTRKYSRQILEGVSFLHGNMIVHRDIKGANILRDSVGNVKLGDFGASRRLQTICTAGTALRSVTGTPYWMSPEVINGDGYGRKADICIGCTVVEMLTEKPPWAEYEAMAAIFKIATQPTNPELPPHNSEHARDFLRCIFVEAKLRPSAEELLHHPFVHIHS</sequence>
<dbReference type="PROSITE" id="PS00107">
    <property type="entry name" value="PROTEIN_KINASE_ATP"/>
    <property type="match status" value="1"/>
</dbReference>
<name>A0A8C4QQ92_EPTBU</name>
<dbReference type="InterPro" id="IPR011009">
    <property type="entry name" value="Kinase-like_dom_sf"/>
</dbReference>
<keyword evidence="5 6" id="KW-0067">ATP-binding</keyword>
<dbReference type="FunFam" id="1.10.510.10:FF:000071">
    <property type="entry name" value="Mitogen-activated protein kinase kinase kinase 3 isoform 2"/>
    <property type="match status" value="1"/>
</dbReference>
<evidence type="ECO:0000256" key="1">
    <source>
        <dbReference type="ARBA" id="ARBA00022527"/>
    </source>
</evidence>
<evidence type="ECO:0000256" key="6">
    <source>
        <dbReference type="PROSITE-ProRule" id="PRU10141"/>
    </source>
</evidence>
<evidence type="ECO:0000256" key="2">
    <source>
        <dbReference type="ARBA" id="ARBA00022679"/>
    </source>
</evidence>
<keyword evidence="2" id="KW-0808">Transferase</keyword>
<dbReference type="Proteomes" id="UP000694388">
    <property type="component" value="Unplaced"/>
</dbReference>
<dbReference type="InterPro" id="IPR000270">
    <property type="entry name" value="PB1_dom"/>
</dbReference>
<dbReference type="GO" id="GO:0004674">
    <property type="term" value="F:protein serine/threonine kinase activity"/>
    <property type="evidence" value="ECO:0007669"/>
    <property type="project" value="UniProtKB-KW"/>
</dbReference>
<dbReference type="InterPro" id="IPR000719">
    <property type="entry name" value="Prot_kinase_dom"/>
</dbReference>
<keyword evidence="10" id="KW-1185">Reference proteome</keyword>
<evidence type="ECO:0000259" key="8">
    <source>
        <dbReference type="PROSITE" id="PS50011"/>
    </source>
</evidence>